<dbReference type="RefSeq" id="WP_207142222.1">
    <property type="nucleotide sequence ID" value="NZ_JAEKJZ010000004.1"/>
</dbReference>
<dbReference type="SMART" id="SM00953">
    <property type="entry name" value="RES"/>
    <property type="match status" value="1"/>
</dbReference>
<dbReference type="Pfam" id="PF08808">
    <property type="entry name" value="RES"/>
    <property type="match status" value="1"/>
</dbReference>
<evidence type="ECO:0000259" key="1">
    <source>
        <dbReference type="SMART" id="SM00953"/>
    </source>
</evidence>
<reference evidence="2" key="1">
    <citation type="submission" date="2020-12" db="EMBL/GenBank/DDBJ databases">
        <title>Oil enriched cultivation method for isolating marine PHA-producing bacteria.</title>
        <authorList>
            <person name="Zheng W."/>
            <person name="Yu S."/>
            <person name="Huang Y."/>
        </authorList>
    </citation>
    <scope>NUCLEOTIDE SEQUENCE</scope>
    <source>
        <strain evidence="2">SY-2-12</strain>
    </source>
</reference>
<sequence>MSIRKPPANLTAPNTVALAKGTLIERVHDRSFASNAFNPCRGGPTRFAPVRDTSGACVPSLYAGETLEAAIYETVFHDIPAKAKFKTVRKADVTRRAHGTLEVLRDLTLASLRAPDLKKWRIGRTALIASPPTLYAATVKWAEAIHHRFPGIDGLEWTSNQCDPATAWLFFGDRVSAGDFRVVGTRDGQTNPGFLADVRTAGQRGGIRITV</sequence>
<dbReference type="AlphaFoldDB" id="A0A939J632"/>
<gene>
    <name evidence="2" type="ORF">JF539_18615</name>
</gene>
<comment type="caution">
    <text evidence="2">The sequence shown here is derived from an EMBL/GenBank/DDBJ whole genome shotgun (WGS) entry which is preliminary data.</text>
</comment>
<dbReference type="InterPro" id="IPR014914">
    <property type="entry name" value="RES_dom"/>
</dbReference>
<accession>A0A939J632</accession>
<proteinExistence type="predicted"/>
<feature type="domain" description="RES" evidence="1">
    <location>
        <begin position="39"/>
        <end position="184"/>
    </location>
</feature>
<dbReference type="EMBL" id="JAEKJZ010000004">
    <property type="protein sequence ID" value="MBN9672374.1"/>
    <property type="molecule type" value="Genomic_DNA"/>
</dbReference>
<protein>
    <submittedName>
        <fullName evidence="2">RES family NAD+ phosphorylase</fullName>
    </submittedName>
</protein>
<evidence type="ECO:0000313" key="2">
    <source>
        <dbReference type="EMBL" id="MBN9672374.1"/>
    </source>
</evidence>
<dbReference type="Proteomes" id="UP000664096">
    <property type="component" value="Unassembled WGS sequence"/>
</dbReference>
<name>A0A939J632_9HYPH</name>
<organism evidence="2 3">
    <name type="scientific">Roseibium aggregatum</name>
    <dbReference type="NCBI Taxonomy" id="187304"/>
    <lineage>
        <taxon>Bacteria</taxon>
        <taxon>Pseudomonadati</taxon>
        <taxon>Pseudomonadota</taxon>
        <taxon>Alphaproteobacteria</taxon>
        <taxon>Hyphomicrobiales</taxon>
        <taxon>Stappiaceae</taxon>
        <taxon>Roseibium</taxon>
    </lineage>
</organism>
<evidence type="ECO:0000313" key="3">
    <source>
        <dbReference type="Proteomes" id="UP000664096"/>
    </source>
</evidence>